<keyword evidence="1" id="KW-0560">Oxidoreductase</keyword>
<accession>L7KQU8</accession>
<comment type="caution">
    <text evidence="1">The sequence shown here is derived from an EMBL/GenBank/DDBJ whole genome shotgun (WGS) entry which is preliminary data.</text>
</comment>
<evidence type="ECO:0000313" key="1">
    <source>
        <dbReference type="EMBL" id="GAC50078.1"/>
    </source>
</evidence>
<sequence>MSPQIVELRIWGTPRVSHAVARVALDRTALRRLSGLSFAKMLGTGSGQTFTMRDADPRHWAALTVWDNESAADAAATSRVFRRWSEISDETLTVRMAPLATKGQWSRRAPFAPGDPVCRREWGGPVAALTRARLRPSRALSFWHAVPPVVDQLAVSDGLRLAVGIGESPIGLQGTFSLWRDPGALTDFAYRSPAHAAAIRQTRPQRWYVEDLFARFAVLDVAGTYAGTAP</sequence>
<dbReference type="AlphaFoldDB" id="L7KQU8"/>
<proteinExistence type="predicted"/>
<keyword evidence="1" id="KW-0503">Monooxygenase</keyword>
<dbReference type="eggNOG" id="ENOG5030G1W">
    <property type="taxonomic scope" value="Bacteria"/>
</dbReference>
<reference evidence="1 2" key="1">
    <citation type="submission" date="2012-12" db="EMBL/GenBank/DDBJ databases">
        <title>Whole genome shotgun sequence of Gordonia aichiensis NBRC 108223.</title>
        <authorList>
            <person name="Isaki-Nakamura S."/>
            <person name="Hosoyama A."/>
            <person name="Tsuchikane K."/>
            <person name="Ando Y."/>
            <person name="Baba S."/>
            <person name="Ohji S."/>
            <person name="Hamada M."/>
            <person name="Tamura T."/>
            <person name="Yamazoe A."/>
            <person name="Yamazaki S."/>
            <person name="Fujita N."/>
        </authorList>
    </citation>
    <scope>NUCLEOTIDE SEQUENCE [LARGE SCALE GENOMIC DNA]</scope>
    <source>
        <strain evidence="1 2">NBRC 108223</strain>
    </source>
</reference>
<dbReference type="RefSeq" id="WP_005177315.1">
    <property type="nucleotide sequence ID" value="NZ_BANR01000019.1"/>
</dbReference>
<name>L7KQU8_9ACTN</name>
<keyword evidence="2" id="KW-1185">Reference proteome</keyword>
<dbReference type="STRING" id="1220583.GOACH_19_00830"/>
<protein>
    <submittedName>
        <fullName evidence="1">Putative monooxygenase</fullName>
    </submittedName>
</protein>
<dbReference type="OrthoDB" id="1122317at2"/>
<dbReference type="GO" id="GO:0004497">
    <property type="term" value="F:monooxygenase activity"/>
    <property type="evidence" value="ECO:0007669"/>
    <property type="project" value="UniProtKB-KW"/>
</dbReference>
<organism evidence="1 2">
    <name type="scientific">Gordonia aichiensis NBRC 108223</name>
    <dbReference type="NCBI Taxonomy" id="1220583"/>
    <lineage>
        <taxon>Bacteria</taxon>
        <taxon>Bacillati</taxon>
        <taxon>Actinomycetota</taxon>
        <taxon>Actinomycetes</taxon>
        <taxon>Mycobacteriales</taxon>
        <taxon>Gordoniaceae</taxon>
        <taxon>Gordonia</taxon>
    </lineage>
</organism>
<dbReference type="InterPro" id="IPR049574">
    <property type="entry name" value="CrtA-like"/>
</dbReference>
<gene>
    <name evidence="1" type="ORF">GOACH_19_00830</name>
</gene>
<evidence type="ECO:0000313" key="2">
    <source>
        <dbReference type="Proteomes" id="UP000010988"/>
    </source>
</evidence>
<dbReference type="Proteomes" id="UP000010988">
    <property type="component" value="Unassembled WGS sequence"/>
</dbReference>
<dbReference type="CDD" id="cd21650">
    <property type="entry name" value="CrtA-like"/>
    <property type="match status" value="1"/>
</dbReference>
<dbReference type="EMBL" id="BANR01000019">
    <property type="protein sequence ID" value="GAC50078.1"/>
    <property type="molecule type" value="Genomic_DNA"/>
</dbReference>